<dbReference type="InterPro" id="IPR010105">
    <property type="entry name" value="TonB_sidphr_rcpt"/>
</dbReference>
<dbReference type="GO" id="GO:0009279">
    <property type="term" value="C:cell outer membrane"/>
    <property type="evidence" value="ECO:0007669"/>
    <property type="project" value="UniProtKB-SubCell"/>
</dbReference>
<keyword evidence="12 17" id="KW-0675">Receptor</keyword>
<keyword evidence="13 14" id="KW-0998">Cell outer membrane</keyword>
<dbReference type="STRING" id="1219032.GCA_001515545_03337"/>
<dbReference type="GeneID" id="80800158"/>
<evidence type="ECO:0000256" key="13">
    <source>
        <dbReference type="ARBA" id="ARBA00023237"/>
    </source>
</evidence>
<evidence type="ECO:0000256" key="10">
    <source>
        <dbReference type="ARBA" id="ARBA00023077"/>
    </source>
</evidence>
<keyword evidence="3 14" id="KW-0813">Transport</keyword>
<dbReference type="PANTHER" id="PTHR32552">
    <property type="entry name" value="FERRICHROME IRON RECEPTOR-RELATED"/>
    <property type="match status" value="1"/>
</dbReference>
<evidence type="ECO:0000256" key="8">
    <source>
        <dbReference type="ARBA" id="ARBA00023004"/>
    </source>
</evidence>
<dbReference type="InterPro" id="IPR012910">
    <property type="entry name" value="Plug_dom"/>
</dbReference>
<dbReference type="EMBL" id="PDEA01000001">
    <property type="protein sequence ID" value="PEH88226.1"/>
    <property type="molecule type" value="Genomic_DNA"/>
</dbReference>
<dbReference type="OrthoDB" id="174652at2"/>
<comment type="caution">
    <text evidence="17">The sequence shown here is derived from an EMBL/GenBank/DDBJ whole genome shotgun (WGS) entry which is preliminary data.</text>
</comment>
<evidence type="ECO:0000256" key="11">
    <source>
        <dbReference type="ARBA" id="ARBA00023136"/>
    </source>
</evidence>
<dbReference type="Pfam" id="PF07715">
    <property type="entry name" value="Plug"/>
    <property type="match status" value="1"/>
</dbReference>
<dbReference type="Pfam" id="PF00593">
    <property type="entry name" value="TonB_dep_Rec_b-barrel"/>
    <property type="match status" value="1"/>
</dbReference>
<keyword evidence="6 14" id="KW-0812">Transmembrane</keyword>
<dbReference type="InterPro" id="IPR011662">
    <property type="entry name" value="Secretin/TonB_short_N"/>
</dbReference>
<dbReference type="InterPro" id="IPR000531">
    <property type="entry name" value="Beta-barrel_TonB"/>
</dbReference>
<dbReference type="Proteomes" id="UP000220246">
    <property type="component" value="Unassembled WGS sequence"/>
</dbReference>
<keyword evidence="7" id="KW-0732">Signal</keyword>
<evidence type="ECO:0000256" key="14">
    <source>
        <dbReference type="PROSITE-ProRule" id="PRU01360"/>
    </source>
</evidence>
<dbReference type="InterPro" id="IPR036942">
    <property type="entry name" value="Beta-barrel_TonB_sf"/>
</dbReference>
<sequence>MPLRTTTRASTPRHQNAIQHLGIPLLILGAAIGVATHAPVAHAQPSTAAQGVRSYDIPAGPLSQALTRFSREAGIYLAGNSRMAEGKQSQGLRGSYSVHAGLSVLLANTGIEAHVLPDGSYGLRAVQAAAQDSADGSATLGAVTVTGNAIRTGDTEGSGSYAATGPLTTATRLPMTLRETPQSISVMTRQRMDDEGIDSIETVLDRTPGISVQNIGASRFSILSRGYDIDNYQYDGIVTATDIVSQNIPQSQADLAIYDRVEVLRGAAGLLTGAGNPSGTINLVRKKPTREFQGYASLSAGSWDHGRAEVDLAGPLNASGSLRGRMVAAHEQGGTHIDWYKQKKSVLYGVLEADLTPQTLLTVGLDYQHSDPRGQSSTGLPLFYSNGEQTDFSASKNAAARWKRNEMDVYNAFLKLEHSLDNGWKLGLTANHMRGKRDFSGADASWGFPNQQTGDGVRLYGGLGSATQRQSGFDAQVQGPFELFGRRHEAVFGFNWSDFKNFHEPQQGAGIEGRYVNIYDWNNETAGPAITGTKLYDYDGWQKQSGAYGAVRFKPRDDLTFIAGARVSNYHYRLALAYTAAASARFNRTTRMEESNVVTPYAGVVYDLNRVHSVYASYTSIFKPQSNRDRYGNVLDPRDGDNYEIGLKSDWLGGKLSSTVALYEIRQNNLAEADSGQTVPGTSPVEAAYRAVQGAKTRGIDLEVNGELARGWQLSASYSYGTTEDASGQRIRTTFPQQMAKLWTSYRLPGDWSKLTVGGGVNWQDRIYYTATSSGLALRGQQKAYAVANLMARYEINPKLSATLNFNNIFDKKYLQGLDTTFYTGIYAPTRNVQLTMRYAF</sequence>
<dbReference type="PROSITE" id="PS52016">
    <property type="entry name" value="TONB_DEPENDENT_REC_3"/>
    <property type="match status" value="1"/>
</dbReference>
<dbReference type="GO" id="GO:0015344">
    <property type="term" value="F:siderophore uptake transmembrane transporter activity"/>
    <property type="evidence" value="ECO:0007669"/>
    <property type="project" value="TreeGrafter"/>
</dbReference>
<dbReference type="RefSeq" id="WP_098066051.1">
    <property type="nucleotide sequence ID" value="NZ_PDEA01000001.1"/>
</dbReference>
<evidence type="ECO:0000313" key="18">
    <source>
        <dbReference type="Proteomes" id="UP000220246"/>
    </source>
</evidence>
<keyword evidence="9" id="KW-0406">Ion transport</keyword>
<accession>A0A2A7USQ2</accession>
<dbReference type="NCBIfam" id="TIGR01783">
    <property type="entry name" value="TonB-siderophor"/>
    <property type="match status" value="1"/>
</dbReference>
<keyword evidence="18" id="KW-1185">Reference proteome</keyword>
<dbReference type="FunFam" id="2.170.130.10:FF:000010">
    <property type="entry name" value="Ferripyoverdine receptor"/>
    <property type="match status" value="1"/>
</dbReference>
<comment type="subcellular location">
    <subcellularLocation>
        <location evidence="1 14">Cell outer membrane</location>
        <topology evidence="1 14">Multi-pass membrane protein</topology>
    </subcellularLocation>
</comment>
<comment type="similarity">
    <text evidence="2 14 15">Belongs to the TonB-dependent receptor family.</text>
</comment>
<dbReference type="CDD" id="cd01347">
    <property type="entry name" value="ligand_gated_channel"/>
    <property type="match status" value="1"/>
</dbReference>
<dbReference type="Gene3D" id="2.40.170.20">
    <property type="entry name" value="TonB-dependent receptor, beta-barrel domain"/>
    <property type="match status" value="1"/>
</dbReference>
<dbReference type="Gene3D" id="2.170.130.10">
    <property type="entry name" value="TonB-dependent receptor, plug domain"/>
    <property type="match status" value="1"/>
</dbReference>
<protein>
    <submittedName>
        <fullName evidence="17">TonB-dependent siderophore receptor</fullName>
    </submittedName>
</protein>
<evidence type="ECO:0000256" key="2">
    <source>
        <dbReference type="ARBA" id="ARBA00009810"/>
    </source>
</evidence>
<evidence type="ECO:0000256" key="4">
    <source>
        <dbReference type="ARBA" id="ARBA00022452"/>
    </source>
</evidence>
<keyword evidence="5" id="KW-0410">Iron transport</keyword>
<dbReference type="GO" id="GO:0015891">
    <property type="term" value="P:siderophore transport"/>
    <property type="evidence" value="ECO:0007669"/>
    <property type="project" value="InterPro"/>
</dbReference>
<dbReference type="SUPFAM" id="SSF56935">
    <property type="entry name" value="Porins"/>
    <property type="match status" value="1"/>
</dbReference>
<evidence type="ECO:0000256" key="9">
    <source>
        <dbReference type="ARBA" id="ARBA00023065"/>
    </source>
</evidence>
<dbReference type="InterPro" id="IPR037066">
    <property type="entry name" value="Plug_dom_sf"/>
</dbReference>
<evidence type="ECO:0000256" key="15">
    <source>
        <dbReference type="RuleBase" id="RU003357"/>
    </source>
</evidence>
<keyword evidence="11 14" id="KW-0472">Membrane</keyword>
<keyword evidence="8" id="KW-0408">Iron</keyword>
<organism evidence="17 18">
    <name type="scientific">Comamonas terrigena</name>
    <dbReference type="NCBI Taxonomy" id="32013"/>
    <lineage>
        <taxon>Bacteria</taxon>
        <taxon>Pseudomonadati</taxon>
        <taxon>Pseudomonadota</taxon>
        <taxon>Betaproteobacteria</taxon>
        <taxon>Burkholderiales</taxon>
        <taxon>Comamonadaceae</taxon>
        <taxon>Comamonas</taxon>
    </lineage>
</organism>
<evidence type="ECO:0000256" key="1">
    <source>
        <dbReference type="ARBA" id="ARBA00004571"/>
    </source>
</evidence>
<evidence type="ECO:0000259" key="16">
    <source>
        <dbReference type="SMART" id="SM00965"/>
    </source>
</evidence>
<proteinExistence type="inferred from homology"/>
<dbReference type="SMART" id="SM00965">
    <property type="entry name" value="STN"/>
    <property type="match status" value="1"/>
</dbReference>
<dbReference type="AlphaFoldDB" id="A0A2A7USQ2"/>
<name>A0A2A7USQ2_COMTR</name>
<reference evidence="18" key="1">
    <citation type="submission" date="2017-09" db="EMBL/GenBank/DDBJ databases">
        <title>FDA dAtabase for Regulatory Grade micrObial Sequences (FDA-ARGOS): Supporting development and validation of Infectious Disease Dx tests.</title>
        <authorList>
            <person name="Minogue T."/>
            <person name="Wolcott M."/>
            <person name="Wasieloski L."/>
            <person name="Aguilar W."/>
            <person name="Moore D."/>
            <person name="Tallon L."/>
            <person name="Sadzewicz L."/>
            <person name="Ott S."/>
            <person name="Zhao X."/>
            <person name="Nagaraj S."/>
            <person name="Vavikolanu K."/>
            <person name="Aluvathingal J."/>
            <person name="Nadendla S."/>
            <person name="Sichtig H."/>
        </authorList>
    </citation>
    <scope>NUCLEOTIDE SEQUENCE [LARGE SCALE GENOMIC DNA]</scope>
    <source>
        <strain evidence="18">FDAARGOS_394</strain>
    </source>
</reference>
<evidence type="ECO:0000256" key="6">
    <source>
        <dbReference type="ARBA" id="ARBA00022692"/>
    </source>
</evidence>
<evidence type="ECO:0000256" key="12">
    <source>
        <dbReference type="ARBA" id="ARBA00023170"/>
    </source>
</evidence>
<evidence type="ECO:0000256" key="5">
    <source>
        <dbReference type="ARBA" id="ARBA00022496"/>
    </source>
</evidence>
<dbReference type="PANTHER" id="PTHR32552:SF74">
    <property type="entry name" value="HYDROXAMATE SIDEROPHORE RECEPTOR FHUE"/>
    <property type="match status" value="1"/>
</dbReference>
<evidence type="ECO:0000256" key="7">
    <source>
        <dbReference type="ARBA" id="ARBA00022729"/>
    </source>
</evidence>
<feature type="domain" description="Secretin/TonB short N-terminal" evidence="16">
    <location>
        <begin position="75"/>
        <end position="126"/>
    </location>
</feature>
<keyword evidence="4 14" id="KW-1134">Transmembrane beta strand</keyword>
<dbReference type="GO" id="GO:0038023">
    <property type="term" value="F:signaling receptor activity"/>
    <property type="evidence" value="ECO:0007669"/>
    <property type="project" value="InterPro"/>
</dbReference>
<evidence type="ECO:0000313" key="17">
    <source>
        <dbReference type="EMBL" id="PEH88226.1"/>
    </source>
</evidence>
<evidence type="ECO:0000256" key="3">
    <source>
        <dbReference type="ARBA" id="ARBA00022448"/>
    </source>
</evidence>
<keyword evidence="10 15" id="KW-0798">TonB box</keyword>
<gene>
    <name evidence="17" type="ORF">CRM82_06080</name>
</gene>
<dbReference type="Gene3D" id="3.55.50.30">
    <property type="match status" value="1"/>
</dbReference>
<dbReference type="InterPro" id="IPR039426">
    <property type="entry name" value="TonB-dep_rcpt-like"/>
</dbReference>